<keyword evidence="2" id="KW-1185">Reference proteome</keyword>
<dbReference type="EMBL" id="AFGF01000017">
    <property type="protein sequence ID" value="EGO65402.1"/>
    <property type="molecule type" value="Genomic_DNA"/>
</dbReference>
<dbReference type="STRING" id="1009370.ALO_02271"/>
<sequence length="57" mass="6547">MCQECRAISKGKSRRLLAEYRGGIDKRHSITNTPVIPHFIRYAGQGQAVKDDKMREE</sequence>
<dbReference type="Proteomes" id="UP000003240">
    <property type="component" value="Unassembled WGS sequence"/>
</dbReference>
<dbReference type="AlphaFoldDB" id="F7NEJ1"/>
<gene>
    <name evidence="1" type="ORF">ALO_02271</name>
</gene>
<organism evidence="1 2">
    <name type="scientific">Acetonema longum DSM 6540</name>
    <dbReference type="NCBI Taxonomy" id="1009370"/>
    <lineage>
        <taxon>Bacteria</taxon>
        <taxon>Bacillati</taxon>
        <taxon>Bacillota</taxon>
        <taxon>Negativicutes</taxon>
        <taxon>Acetonemataceae</taxon>
        <taxon>Acetonema</taxon>
    </lineage>
</organism>
<name>F7NEJ1_9FIRM</name>
<evidence type="ECO:0000313" key="2">
    <source>
        <dbReference type="Proteomes" id="UP000003240"/>
    </source>
</evidence>
<reference evidence="1 2" key="1">
    <citation type="journal article" date="2011" name="EMBO J.">
        <title>Structural diversity of bacterial flagellar motors.</title>
        <authorList>
            <person name="Chen S."/>
            <person name="Beeby M."/>
            <person name="Murphy G.E."/>
            <person name="Leadbetter J.R."/>
            <person name="Hendrixson D.R."/>
            <person name="Briegel A."/>
            <person name="Li Z."/>
            <person name="Shi J."/>
            <person name="Tocheva E.I."/>
            <person name="Muller A."/>
            <person name="Dobro M.J."/>
            <person name="Jensen G.J."/>
        </authorList>
    </citation>
    <scope>NUCLEOTIDE SEQUENCE [LARGE SCALE GENOMIC DNA]</scope>
    <source>
        <strain evidence="1 2">DSM 6540</strain>
    </source>
</reference>
<accession>F7NEJ1</accession>
<proteinExistence type="predicted"/>
<protein>
    <submittedName>
        <fullName evidence="1">Uncharacterized protein</fullName>
    </submittedName>
</protein>
<evidence type="ECO:0000313" key="1">
    <source>
        <dbReference type="EMBL" id="EGO65402.1"/>
    </source>
</evidence>
<comment type="caution">
    <text evidence="1">The sequence shown here is derived from an EMBL/GenBank/DDBJ whole genome shotgun (WGS) entry which is preliminary data.</text>
</comment>